<dbReference type="Proteomes" id="UP000663828">
    <property type="component" value="Unassembled WGS sequence"/>
</dbReference>
<sequence>MPPATLPKSSTPISALSSVATNNANMAVQSGPYTKTQFQSTMEGSRTIKTAKEVEQLLRDYPAALELYRTGKYKVKVKCEADVERVILVEKRSPKVVSNNSSVANDINEANQTVPDVSITTEPDNDTKKDRSPRRSRSPAQYQDRVAPTTTTISQSGNIVHTTISSIRMTSNTQPKVDHQRTHSKERET</sequence>
<feature type="region of interest" description="Disordered" evidence="1">
    <location>
        <begin position="96"/>
        <end position="189"/>
    </location>
</feature>
<name>A0A816HC73_ADIRI</name>
<gene>
    <name evidence="2" type="ORF">XAT740_LOCUS61655</name>
</gene>
<evidence type="ECO:0000313" key="3">
    <source>
        <dbReference type="Proteomes" id="UP000663828"/>
    </source>
</evidence>
<reference evidence="2" key="1">
    <citation type="submission" date="2021-02" db="EMBL/GenBank/DDBJ databases">
        <authorList>
            <person name="Nowell W R."/>
        </authorList>
    </citation>
    <scope>NUCLEOTIDE SEQUENCE</scope>
</reference>
<comment type="caution">
    <text evidence="2">The sequence shown here is derived from an EMBL/GenBank/DDBJ whole genome shotgun (WGS) entry which is preliminary data.</text>
</comment>
<feature type="compositionally biased region" description="Polar residues" evidence="1">
    <location>
        <begin position="148"/>
        <end position="175"/>
    </location>
</feature>
<proteinExistence type="predicted"/>
<evidence type="ECO:0000256" key="1">
    <source>
        <dbReference type="SAM" id="MobiDB-lite"/>
    </source>
</evidence>
<keyword evidence="3" id="KW-1185">Reference proteome</keyword>
<accession>A0A816HC73</accession>
<feature type="compositionally biased region" description="Polar residues" evidence="1">
    <location>
        <begin position="96"/>
        <end position="122"/>
    </location>
</feature>
<feature type="compositionally biased region" description="Basic and acidic residues" evidence="1">
    <location>
        <begin position="176"/>
        <end position="189"/>
    </location>
</feature>
<dbReference type="EMBL" id="CAJNOR010016425">
    <property type="protein sequence ID" value="CAF1685034.1"/>
    <property type="molecule type" value="Genomic_DNA"/>
</dbReference>
<dbReference type="AlphaFoldDB" id="A0A816HC73"/>
<feature type="non-terminal residue" evidence="2">
    <location>
        <position position="189"/>
    </location>
</feature>
<organism evidence="2 3">
    <name type="scientific">Adineta ricciae</name>
    <name type="common">Rotifer</name>
    <dbReference type="NCBI Taxonomy" id="249248"/>
    <lineage>
        <taxon>Eukaryota</taxon>
        <taxon>Metazoa</taxon>
        <taxon>Spiralia</taxon>
        <taxon>Gnathifera</taxon>
        <taxon>Rotifera</taxon>
        <taxon>Eurotatoria</taxon>
        <taxon>Bdelloidea</taxon>
        <taxon>Adinetida</taxon>
        <taxon>Adinetidae</taxon>
        <taxon>Adineta</taxon>
    </lineage>
</organism>
<protein>
    <submittedName>
        <fullName evidence="2">Uncharacterized protein</fullName>
    </submittedName>
</protein>
<evidence type="ECO:0000313" key="2">
    <source>
        <dbReference type="EMBL" id="CAF1685034.1"/>
    </source>
</evidence>